<evidence type="ECO:0000313" key="4">
    <source>
        <dbReference type="Proteomes" id="UP000509418"/>
    </source>
</evidence>
<dbReference type="Proteomes" id="UP000509418">
    <property type="component" value="Chromosome"/>
</dbReference>
<evidence type="ECO:0000313" key="3">
    <source>
        <dbReference type="EMBL" id="QKZ19879.1"/>
    </source>
</evidence>
<sequence length="430" mass="44928">MAQNPYVHLGWNPVPGEPGEVEKLRTQLVNSASALRTAYRKIDKLLGESSFWEGDAAAGFREALDGDLPKYMKDAHRSLTQAAEHLGTWHGGLTGRRELAHRYDVEAGEHRSALRAADSRHEKARQDPDLGLAEQTPDEGPEPRAAQPRLTAADARLGDAVTAVNNAQAALDEVMRKARELEGTHEDQARDLAKKLKDATQDLAPEEPGPLGKALGWIGDDLTGTLNTVAAVSGLLAQLCTGPVGIAMLLTSGALSVATTGSRLADPEVRASLADGFTEGELDADFWANSAFLVGDAVAAVPEVRAVSRGLRNALRSRKSPSRAVSAGQFLGRFTDDTVTASTRTPRSGSLDPAGYLVVRAAGGSRAGRDPVSPAPGVVTAGHGPAGENVDASKSDGDRGTASGRAAARTGLFDGPGARAIVGDVARVLR</sequence>
<feature type="compositionally biased region" description="Basic and acidic residues" evidence="2">
    <location>
        <begin position="110"/>
        <end position="128"/>
    </location>
</feature>
<keyword evidence="4" id="KW-1185">Reference proteome</keyword>
<proteinExistence type="predicted"/>
<dbReference type="AlphaFoldDB" id="A0A7H8T8Q3"/>
<gene>
    <name evidence="3" type="ORF">HUT05_22460</name>
</gene>
<reference evidence="3 4" key="1">
    <citation type="submission" date="2020-06" db="EMBL/GenBank/DDBJ databases">
        <title>Genome mining for natural products.</title>
        <authorList>
            <person name="Zhang B."/>
            <person name="Shi J."/>
            <person name="Ge H."/>
        </authorList>
    </citation>
    <scope>NUCLEOTIDE SEQUENCE [LARGE SCALE GENOMIC DNA]</scope>
    <source>
        <strain evidence="3 4">NA02069</strain>
    </source>
</reference>
<dbReference type="RefSeq" id="WP_176576104.1">
    <property type="nucleotide sequence ID" value="NZ_CBDRGH010000055.1"/>
</dbReference>
<evidence type="ECO:0008006" key="5">
    <source>
        <dbReference type="Google" id="ProtNLM"/>
    </source>
</evidence>
<feature type="region of interest" description="Disordered" evidence="2">
    <location>
        <begin position="110"/>
        <end position="146"/>
    </location>
</feature>
<feature type="compositionally biased region" description="Low complexity" evidence="2">
    <location>
        <begin position="400"/>
        <end position="411"/>
    </location>
</feature>
<protein>
    <recommendedName>
        <fullName evidence="5">WXG100 family type VII secretion target</fullName>
    </recommendedName>
</protein>
<feature type="coiled-coil region" evidence="1">
    <location>
        <begin position="164"/>
        <end position="191"/>
    </location>
</feature>
<evidence type="ECO:0000256" key="1">
    <source>
        <dbReference type="SAM" id="Coils"/>
    </source>
</evidence>
<accession>A0A7H8T8Q3</accession>
<dbReference type="EMBL" id="CP056041">
    <property type="protein sequence ID" value="QKZ19879.1"/>
    <property type="molecule type" value="Genomic_DNA"/>
</dbReference>
<organism evidence="3 4">
    <name type="scientific">Streptomyces chartreusis</name>
    <dbReference type="NCBI Taxonomy" id="1969"/>
    <lineage>
        <taxon>Bacteria</taxon>
        <taxon>Bacillati</taxon>
        <taxon>Actinomycetota</taxon>
        <taxon>Actinomycetes</taxon>
        <taxon>Kitasatosporales</taxon>
        <taxon>Streptomycetaceae</taxon>
        <taxon>Streptomyces</taxon>
    </lineage>
</organism>
<keyword evidence="1" id="KW-0175">Coiled coil</keyword>
<name>A0A7H8T8Q3_STRCX</name>
<evidence type="ECO:0000256" key="2">
    <source>
        <dbReference type="SAM" id="MobiDB-lite"/>
    </source>
</evidence>
<feature type="region of interest" description="Disordered" evidence="2">
    <location>
        <begin position="365"/>
        <end position="413"/>
    </location>
</feature>